<evidence type="ECO:0000256" key="3">
    <source>
        <dbReference type="ARBA" id="ARBA00022692"/>
    </source>
</evidence>
<evidence type="ECO:0000256" key="6">
    <source>
        <dbReference type="SAM" id="Phobius"/>
    </source>
</evidence>
<dbReference type="PANTHER" id="PTHR42718:SF9">
    <property type="entry name" value="MAJOR FACILITATOR SUPERFAMILY MULTIDRUG TRANSPORTER MFSC"/>
    <property type="match status" value="1"/>
</dbReference>
<sequence length="526" mass="57304">MFTSRDFGPLTTGITASRPYLVVAALLLASFLVGLDTRVFAVGIPDLRGPMGLSFDEASWLSTFANAPQILISAAVAWLATVFGVRRVMIPSTLIYAGISLVIPMLHGGETLLVLHSCRALLLGLFLPATIMVMFRNLDTKYWLIGIAIYTLRVPLAQYLGVVLVGIYGDYLGWQWLYWQDVIFAPIVATLLIVSAPREEINRDLLARADWGGMLLLGFAMMLLYIAFDQGNRLDWLESGLIISLLVAGGFLAAAFFINESFVRHPWAHASVILSRNIGVGYTIIIAFACSAAGASIAIPAYIQNVSGLRPIALSGVYTLFGVFPVLLATILAVILQRRIDARLCVIAGFLAMAMGSLIGSYLTSSWTPWSFIPVLLLQSVGQSFAFFATVLYLIANSDPKRSTAVSAYIQVIRIVGVEFAGSLMTTWLRYREQFHSNTLGQSISASSRNFDTQVMKLQGVLGEGMAGKTLSTLHVVSAVRSQAFTLTYADSFLISFWFAVAALFLVACLGAAPYGPLHHRFRHSK</sequence>
<dbReference type="PROSITE" id="PS50850">
    <property type="entry name" value="MFS"/>
    <property type="match status" value="1"/>
</dbReference>
<feature type="transmembrane region" description="Helical" evidence="6">
    <location>
        <begin position="88"/>
        <end position="107"/>
    </location>
</feature>
<reference evidence="8 9" key="1">
    <citation type="submission" date="2019-01" db="EMBL/GenBank/DDBJ databases">
        <title>RHIZO-ID as a novel technology for direct rhizobia identification.</title>
        <authorList>
            <person name="De Meyer S.E."/>
        </authorList>
    </citation>
    <scope>NUCLEOTIDE SEQUENCE [LARGE SCALE GENOMIC DNA]</scope>
    <source>
        <strain evidence="8 9">WSM448</strain>
    </source>
</reference>
<dbReference type="Proteomes" id="UP000283817">
    <property type="component" value="Unassembled WGS sequence"/>
</dbReference>
<accession>A0A444I7C7</accession>
<dbReference type="GO" id="GO:0022857">
    <property type="term" value="F:transmembrane transporter activity"/>
    <property type="evidence" value="ECO:0007669"/>
    <property type="project" value="InterPro"/>
</dbReference>
<feature type="transmembrane region" description="Helical" evidence="6">
    <location>
        <begin position="279"/>
        <end position="303"/>
    </location>
</feature>
<proteinExistence type="predicted"/>
<organism evidence="8 9">
    <name type="scientific">Rhizobium leguminosarum</name>
    <dbReference type="NCBI Taxonomy" id="384"/>
    <lineage>
        <taxon>Bacteria</taxon>
        <taxon>Pseudomonadati</taxon>
        <taxon>Pseudomonadota</taxon>
        <taxon>Alphaproteobacteria</taxon>
        <taxon>Hyphomicrobiales</taxon>
        <taxon>Rhizobiaceae</taxon>
        <taxon>Rhizobium/Agrobacterium group</taxon>
        <taxon>Rhizobium</taxon>
    </lineage>
</organism>
<feature type="transmembrane region" description="Helical" evidence="6">
    <location>
        <begin position="370"/>
        <end position="396"/>
    </location>
</feature>
<evidence type="ECO:0000256" key="2">
    <source>
        <dbReference type="ARBA" id="ARBA00022448"/>
    </source>
</evidence>
<keyword evidence="3 6" id="KW-0812">Transmembrane</keyword>
<dbReference type="Gene3D" id="1.20.1250.20">
    <property type="entry name" value="MFS general substrate transporter like domains"/>
    <property type="match status" value="2"/>
</dbReference>
<protein>
    <submittedName>
        <fullName evidence="8">MFS transporter</fullName>
    </submittedName>
</protein>
<dbReference type="EMBL" id="SBHX01000017">
    <property type="protein sequence ID" value="RWX34217.1"/>
    <property type="molecule type" value="Genomic_DNA"/>
</dbReference>
<feature type="transmembrane region" description="Helical" evidence="6">
    <location>
        <begin position="60"/>
        <end position="81"/>
    </location>
</feature>
<feature type="domain" description="Major facilitator superfamily (MFS) profile" evidence="7">
    <location>
        <begin position="22"/>
        <end position="515"/>
    </location>
</feature>
<feature type="transmembrane region" description="Helical" evidence="6">
    <location>
        <begin position="142"/>
        <end position="165"/>
    </location>
</feature>
<evidence type="ECO:0000313" key="9">
    <source>
        <dbReference type="Proteomes" id="UP000283817"/>
    </source>
</evidence>
<feature type="transmembrane region" description="Helical" evidence="6">
    <location>
        <begin position="209"/>
        <end position="228"/>
    </location>
</feature>
<feature type="transmembrane region" description="Helical" evidence="6">
    <location>
        <begin position="315"/>
        <end position="336"/>
    </location>
</feature>
<gene>
    <name evidence="8" type="ORF">EHI47_07410</name>
</gene>
<dbReference type="InterPro" id="IPR011701">
    <property type="entry name" value="MFS"/>
</dbReference>
<evidence type="ECO:0000259" key="7">
    <source>
        <dbReference type="PROSITE" id="PS50850"/>
    </source>
</evidence>
<keyword evidence="4 6" id="KW-1133">Transmembrane helix</keyword>
<keyword evidence="5 6" id="KW-0472">Membrane</keyword>
<evidence type="ECO:0000313" key="8">
    <source>
        <dbReference type="EMBL" id="RWX34217.1"/>
    </source>
</evidence>
<dbReference type="GO" id="GO:0016020">
    <property type="term" value="C:membrane"/>
    <property type="evidence" value="ECO:0007669"/>
    <property type="project" value="UniProtKB-SubCell"/>
</dbReference>
<keyword evidence="2" id="KW-0813">Transport</keyword>
<name>A0A444I7C7_RHILE</name>
<evidence type="ECO:0000256" key="1">
    <source>
        <dbReference type="ARBA" id="ARBA00004141"/>
    </source>
</evidence>
<dbReference type="PANTHER" id="PTHR42718">
    <property type="entry name" value="MAJOR FACILITATOR SUPERFAMILY MULTIDRUG TRANSPORTER MFSC"/>
    <property type="match status" value="1"/>
</dbReference>
<feature type="transmembrane region" description="Helical" evidence="6">
    <location>
        <begin position="240"/>
        <end position="258"/>
    </location>
</feature>
<evidence type="ECO:0000256" key="5">
    <source>
        <dbReference type="ARBA" id="ARBA00023136"/>
    </source>
</evidence>
<feature type="transmembrane region" description="Helical" evidence="6">
    <location>
        <begin position="343"/>
        <end position="364"/>
    </location>
</feature>
<dbReference type="Pfam" id="PF07690">
    <property type="entry name" value="MFS_1"/>
    <property type="match status" value="1"/>
</dbReference>
<dbReference type="AlphaFoldDB" id="A0A444I7C7"/>
<dbReference type="RefSeq" id="WP_128410151.1">
    <property type="nucleotide sequence ID" value="NZ_SBHX01000017.1"/>
</dbReference>
<evidence type="ECO:0000256" key="4">
    <source>
        <dbReference type="ARBA" id="ARBA00022989"/>
    </source>
</evidence>
<feature type="transmembrane region" description="Helical" evidence="6">
    <location>
        <begin position="495"/>
        <end position="516"/>
    </location>
</feature>
<comment type="caution">
    <text evidence="8">The sequence shown here is derived from an EMBL/GenBank/DDBJ whole genome shotgun (WGS) entry which is preliminary data.</text>
</comment>
<dbReference type="SUPFAM" id="SSF103473">
    <property type="entry name" value="MFS general substrate transporter"/>
    <property type="match status" value="1"/>
</dbReference>
<dbReference type="InterPro" id="IPR036259">
    <property type="entry name" value="MFS_trans_sf"/>
</dbReference>
<dbReference type="InterPro" id="IPR020846">
    <property type="entry name" value="MFS_dom"/>
</dbReference>
<feature type="transmembrane region" description="Helical" evidence="6">
    <location>
        <begin position="177"/>
        <end position="197"/>
    </location>
</feature>
<feature type="transmembrane region" description="Helical" evidence="6">
    <location>
        <begin position="113"/>
        <end position="135"/>
    </location>
</feature>
<comment type="subcellular location">
    <subcellularLocation>
        <location evidence="1">Membrane</location>
        <topology evidence="1">Multi-pass membrane protein</topology>
    </subcellularLocation>
</comment>